<evidence type="ECO:0000313" key="4">
    <source>
        <dbReference type="Proteomes" id="UP001151760"/>
    </source>
</evidence>
<evidence type="ECO:0000256" key="1">
    <source>
        <dbReference type="SAM" id="MobiDB-lite"/>
    </source>
</evidence>
<dbReference type="CDD" id="cd09272">
    <property type="entry name" value="RNase_HI_RT_Ty1"/>
    <property type="match status" value="1"/>
</dbReference>
<feature type="compositionally biased region" description="Polar residues" evidence="1">
    <location>
        <begin position="818"/>
        <end position="830"/>
    </location>
</feature>
<proteinExistence type="predicted"/>
<feature type="region of interest" description="Disordered" evidence="1">
    <location>
        <begin position="1"/>
        <end position="20"/>
    </location>
</feature>
<comment type="caution">
    <text evidence="3">The sequence shown here is derived from an EMBL/GenBank/DDBJ whole genome shotgun (WGS) entry which is preliminary data.</text>
</comment>
<dbReference type="InterPro" id="IPR057670">
    <property type="entry name" value="SH3_retrovirus"/>
</dbReference>
<evidence type="ECO:0000259" key="2">
    <source>
        <dbReference type="PROSITE" id="PS50209"/>
    </source>
</evidence>
<feature type="region of interest" description="Disordered" evidence="1">
    <location>
        <begin position="643"/>
        <end position="704"/>
    </location>
</feature>
<dbReference type="PANTHER" id="PTHR11439:SF495">
    <property type="entry name" value="REVERSE TRANSCRIPTASE, RNA-DEPENDENT DNA POLYMERASE-RELATED"/>
    <property type="match status" value="1"/>
</dbReference>
<dbReference type="EMBL" id="BQNB010014696">
    <property type="protein sequence ID" value="GJT31329.1"/>
    <property type="molecule type" value="Genomic_DNA"/>
</dbReference>
<gene>
    <name evidence="3" type="ORF">Tco_0911604</name>
</gene>
<reference evidence="3" key="2">
    <citation type="submission" date="2022-01" db="EMBL/GenBank/DDBJ databases">
        <authorList>
            <person name="Yamashiro T."/>
            <person name="Shiraishi A."/>
            <person name="Satake H."/>
            <person name="Nakayama K."/>
        </authorList>
    </citation>
    <scope>NUCLEOTIDE SEQUENCE</scope>
</reference>
<dbReference type="Pfam" id="PF25597">
    <property type="entry name" value="SH3_retrovirus"/>
    <property type="match status" value="1"/>
</dbReference>
<dbReference type="PROSITE" id="PS50209">
    <property type="entry name" value="CARD"/>
    <property type="match status" value="1"/>
</dbReference>
<dbReference type="PANTHER" id="PTHR11439">
    <property type="entry name" value="GAG-POL-RELATED RETROTRANSPOSON"/>
    <property type="match status" value="1"/>
</dbReference>
<name>A0ABQ5D3D7_9ASTR</name>
<feature type="region of interest" description="Disordered" evidence="1">
    <location>
        <begin position="741"/>
        <end position="764"/>
    </location>
</feature>
<dbReference type="CDD" id="cd22249">
    <property type="entry name" value="UDM1_RNF168_RNF169-like"/>
    <property type="match status" value="1"/>
</dbReference>
<accession>A0ABQ5D3D7</accession>
<dbReference type="InterPro" id="IPR001315">
    <property type="entry name" value="CARD"/>
</dbReference>
<keyword evidence="4" id="KW-1185">Reference proteome</keyword>
<reference evidence="3" key="1">
    <citation type="journal article" date="2022" name="Int. J. Mol. Sci.">
        <title>Draft Genome of Tanacetum Coccineum: Genomic Comparison of Closely Related Tanacetum-Family Plants.</title>
        <authorList>
            <person name="Yamashiro T."/>
            <person name="Shiraishi A."/>
            <person name="Nakayama K."/>
            <person name="Satake H."/>
        </authorList>
    </citation>
    <scope>NUCLEOTIDE SEQUENCE</scope>
</reference>
<dbReference type="Proteomes" id="UP001151760">
    <property type="component" value="Unassembled WGS sequence"/>
</dbReference>
<evidence type="ECO:0000313" key="3">
    <source>
        <dbReference type="EMBL" id="GJT31329.1"/>
    </source>
</evidence>
<protein>
    <submittedName>
        <fullName evidence="3">Uncharacterized mitochondrial protein-like protein</fullName>
    </submittedName>
</protein>
<feature type="region of interest" description="Disordered" evidence="1">
    <location>
        <begin position="818"/>
        <end position="838"/>
    </location>
</feature>
<feature type="domain" description="CARD" evidence="2">
    <location>
        <begin position="848"/>
        <end position="913"/>
    </location>
</feature>
<organism evidence="3 4">
    <name type="scientific">Tanacetum coccineum</name>
    <dbReference type="NCBI Taxonomy" id="301880"/>
    <lineage>
        <taxon>Eukaryota</taxon>
        <taxon>Viridiplantae</taxon>
        <taxon>Streptophyta</taxon>
        <taxon>Embryophyta</taxon>
        <taxon>Tracheophyta</taxon>
        <taxon>Spermatophyta</taxon>
        <taxon>Magnoliopsida</taxon>
        <taxon>eudicotyledons</taxon>
        <taxon>Gunneridae</taxon>
        <taxon>Pentapetalae</taxon>
        <taxon>asterids</taxon>
        <taxon>campanulids</taxon>
        <taxon>Asterales</taxon>
        <taxon>Asteraceae</taxon>
        <taxon>Asteroideae</taxon>
        <taxon>Anthemideae</taxon>
        <taxon>Anthemidinae</taxon>
        <taxon>Tanacetum</taxon>
    </lineage>
</organism>
<feature type="compositionally biased region" description="Polar residues" evidence="1">
    <location>
        <begin position="653"/>
        <end position="675"/>
    </location>
</feature>
<sequence>MKTPMYSDTKLTKDEEGESVDNTKYRGMIDPLGKFDGKSDEGYLLRYSTTSKAFRVYNKRTKRVEENLHIDFLNSTVIMVGSGPDWMFDLDFLTNIMNYIPVSVENQITMDAEDIAAEQALKDDLERMVAQEMVAQAVDDATRQAFKEEKRKSASTKRAAQATSFNKLITRRPSVNTANTPYVSAASTPTGANAGESSFVYLGGQIPIDASTLPNADLPTDPNMPDLEDVSNAFPNDGIFSGAYDDDDVGAEDNFNNMDNTIDVSPIPTLRVHKDHPIGQILGDPKSAVQTRGKIQKALQYNKLCQDKSCSMTPEGSLIFVHQTILLPIESNKPLVKDEDGVDVDVHIYRSMIGSLMYLTASRPDIMFAVCACARYLNHQPKLGLWYPRDSPFELKAFSDSDYGGTSLDRKSTTSGCQFLVKNPVYHSRTKHIEIRHHFIRDCYEKRLIDVVKIHTNNNVADLLTKDLMSQDLTSWCIFLVVGKLFQEQHGFKNGWKLFLFCLSVSVISLYPRLYALTHNPTIYDSLVKQFWQTATVRTLANGTPELVASIDNKEYTITEASVRSKLQLADAAGISNLPDAEIYDGLATLGFLQMILGITTENNGKYLAPTLTKKLFANMKRGYAGDYVPLLPAMLAGAAEDQGEGSAISAEPQHTPTDPVSSTSQPTIPSTNEPLPQPSPPRQLDRQDTEIPQSQGPTFTHVADEATTIGVRVGTGGATITTSGLDAGLAKICNLRKSCQSDKDTYRKAEDEETENRGRKIQDIDDDPLVSLVRESMKEKDTDFVTPTKRNHGQSQLKKISTDLDAGIEVNTGNEDFNTGSLGVSTGSGPVSAPKEIQATKRTKAQIQQEEAGLVESMRLQVLQEEEAARQVHLDALIAKRILKEEELSEQQKKRKAEVQEAARMVEMINQKKKFYAEQKAKARRSKPMTQAQQRDYMSTFIKNQSSWKLTQLKKLTFDELKTEFEKLVKSIENFVPIGNDELKRKGVQLRKKGKQFMKDKVTSASSESEIEIDAIPTATKPPIHCLTLDASTIYMLADRKYPLSKDACQVMLKIKLLDGTMDEVYYQLLKMIKKQAGLRR</sequence>